<evidence type="ECO:0000256" key="1">
    <source>
        <dbReference type="SAM" id="MobiDB-lite"/>
    </source>
</evidence>
<dbReference type="InterPro" id="IPR038610">
    <property type="entry name" value="FliK-like_C_sf"/>
</dbReference>
<dbReference type="RefSeq" id="WP_013725344.1">
    <property type="nucleotide sequence ID" value="NZ_LGVP01000039.1"/>
</dbReference>
<keyword evidence="3" id="KW-0966">Cell projection</keyword>
<feature type="compositionally biased region" description="Low complexity" evidence="1">
    <location>
        <begin position="28"/>
        <end position="38"/>
    </location>
</feature>
<proteinExistence type="predicted"/>
<dbReference type="EMBL" id="LGVR01000001">
    <property type="protein sequence ID" value="KOA90475.1"/>
    <property type="molecule type" value="Genomic_DNA"/>
</dbReference>
<keyword evidence="3" id="KW-0969">Cilium</keyword>
<comment type="caution">
    <text evidence="3">The sequence shown here is derived from an EMBL/GenBank/DDBJ whole genome shotgun (WGS) entry which is preliminary data.</text>
</comment>
<dbReference type="CDD" id="cd17470">
    <property type="entry name" value="T3SS_Flik_C"/>
    <property type="match status" value="1"/>
</dbReference>
<feature type="domain" description="Flagellar hook-length control protein-like C-terminal" evidence="2">
    <location>
        <begin position="331"/>
        <end position="411"/>
    </location>
</feature>
<evidence type="ECO:0000313" key="3">
    <source>
        <dbReference type="EMBL" id="KOA90475.1"/>
    </source>
</evidence>
<feature type="compositionally biased region" description="Polar residues" evidence="1">
    <location>
        <begin position="66"/>
        <end position="87"/>
    </location>
</feature>
<sequence>MNDLVTMVANINRVNVNNSKNTTDTKQNINSDSKSNNLKSDKKDVLNNNFKSVLSKASKFKEDKSQNVNSEIEQNKVNEISEDNTGLSDDSKSVKKKNSALDILLILLLQHFSGEKVDLKKILEKLKEEGVSDDVTQNLLKLMGDQDTNGVDLNSLKSQQSLNEKVNTFIKALSQNDNDKNNGLKDILDKLNLLNNKDVDESSIKTMLKGLKENKSQSIEQQIISELKSKILDNQSDSTNINEDIKSPLKLDLNSKITVSNDDDTKNGNNEEDFLKNLVSKDKSKADTKIDRLTTFMSDFNKVNNTVVKDIENEVPININKNNLVNDFIKSIKYMQQNDVKEMTVKVMPRELGEIVIRLTVENGLMKANITANNKEAYNLLNSKAQELNNSLGNGEIKIQNFTIDIYNGDTTFFSRENSKEHRNNSNSNTKGRSESIQALEDVKDNKEVLAKELDSNVSAFV</sequence>
<keyword evidence="3" id="KW-0282">Flagellum</keyword>
<feature type="region of interest" description="Disordered" evidence="1">
    <location>
        <begin position="418"/>
        <end position="439"/>
    </location>
</feature>
<evidence type="ECO:0000259" key="2">
    <source>
        <dbReference type="Pfam" id="PF02120"/>
    </source>
</evidence>
<dbReference type="Pfam" id="PF02120">
    <property type="entry name" value="Flg_hook"/>
    <property type="match status" value="1"/>
</dbReference>
<organism evidence="3 4">
    <name type="scientific">Clostridium botulinum</name>
    <dbReference type="NCBI Taxonomy" id="1491"/>
    <lineage>
        <taxon>Bacteria</taxon>
        <taxon>Bacillati</taxon>
        <taxon>Bacillota</taxon>
        <taxon>Clostridia</taxon>
        <taxon>Eubacteriales</taxon>
        <taxon>Clostridiaceae</taxon>
        <taxon>Clostridium</taxon>
    </lineage>
</organism>
<evidence type="ECO:0000313" key="4">
    <source>
        <dbReference type="Proteomes" id="UP000037540"/>
    </source>
</evidence>
<dbReference type="Gene3D" id="3.30.750.140">
    <property type="match status" value="1"/>
</dbReference>
<dbReference type="AlphaFoldDB" id="A0A9Q1V0J1"/>
<dbReference type="InterPro" id="IPR021136">
    <property type="entry name" value="Flagellar_hook_control-like_C"/>
</dbReference>
<gene>
    <name evidence="3" type="ORF">ADU74_00105</name>
</gene>
<reference evidence="3 4" key="1">
    <citation type="submission" date="2015-07" db="EMBL/GenBank/DDBJ databases">
        <title>Draft genome sequences of 17 French Clostridium botulinum group III.</title>
        <authorList>
            <person name="Woudstra C."/>
            <person name="Le Marechal C."/>
            <person name="Souillard R."/>
            <person name="Bayon-Auboyer M.-H."/>
            <person name="Dessouter D."/>
            <person name="Fach P."/>
        </authorList>
    </citation>
    <scope>NUCLEOTIDE SEQUENCE [LARGE SCALE GENOMIC DNA]</scope>
    <source>
        <strain evidence="3 4">12LNRI-CD</strain>
    </source>
</reference>
<protein>
    <submittedName>
        <fullName evidence="3">Flagellar hook-length control protein</fullName>
    </submittedName>
</protein>
<dbReference type="Proteomes" id="UP000037540">
    <property type="component" value="Unassembled WGS sequence"/>
</dbReference>
<feature type="region of interest" description="Disordered" evidence="1">
    <location>
        <begin position="17"/>
        <end position="42"/>
    </location>
</feature>
<accession>A0A9Q1V0J1</accession>
<feature type="compositionally biased region" description="Polar residues" evidence="1">
    <location>
        <begin position="425"/>
        <end position="437"/>
    </location>
</feature>
<feature type="region of interest" description="Disordered" evidence="1">
    <location>
        <begin position="65"/>
        <end position="92"/>
    </location>
</feature>
<name>A0A9Q1V0J1_CLOBO</name>